<proteinExistence type="predicted"/>
<protein>
    <submittedName>
        <fullName evidence="2">Uncharacterized protein</fullName>
    </submittedName>
</protein>
<dbReference type="Proteomes" id="UP000886050">
    <property type="component" value="Unassembled WGS sequence"/>
</dbReference>
<evidence type="ECO:0000313" key="2">
    <source>
        <dbReference type="EMBL" id="HHF52929.1"/>
    </source>
</evidence>
<organism evidence="2">
    <name type="scientific">candidate division WOR-3 bacterium</name>
    <dbReference type="NCBI Taxonomy" id="2052148"/>
    <lineage>
        <taxon>Bacteria</taxon>
        <taxon>Bacteria division WOR-3</taxon>
    </lineage>
</organism>
<sequence>MIYSQKKLDSNKLYALYLDPLLAIFILLVLTLANGKRSILPMLFPLYLIFVLIIVKGLERREQEMNLFLFGSTTLLAGLSLSHKIEPVIPPFITGLLISNLGNKYRRGFLNFLQNIEKSIYLAFLVLIGFFLKPVFNVRTLMGILLISAIRGFIKYFLFRSIYAMIPGPMVLAIGSGFYILTGRGDFLFYFTFYYVINHIFLLKGSPE</sequence>
<dbReference type="AlphaFoldDB" id="A0A7V5HMF3"/>
<accession>A0A7V5HMF3</accession>
<comment type="caution">
    <text evidence="2">The sequence shown here is derived from an EMBL/GenBank/DDBJ whole genome shotgun (WGS) entry which is preliminary data.</text>
</comment>
<keyword evidence="1" id="KW-1133">Transmembrane helix</keyword>
<feature type="transmembrane region" description="Helical" evidence="1">
    <location>
        <begin position="187"/>
        <end position="203"/>
    </location>
</feature>
<reference evidence="2" key="1">
    <citation type="journal article" date="2020" name="mSystems">
        <title>Genome- and Community-Level Interaction Insights into Carbon Utilization and Element Cycling Functions of Hydrothermarchaeota in Hydrothermal Sediment.</title>
        <authorList>
            <person name="Zhou Z."/>
            <person name="Liu Y."/>
            <person name="Xu W."/>
            <person name="Pan J."/>
            <person name="Luo Z.H."/>
            <person name="Li M."/>
        </authorList>
    </citation>
    <scope>NUCLEOTIDE SEQUENCE [LARGE SCALE GENOMIC DNA]</scope>
    <source>
        <strain evidence="2">HyVt-96</strain>
    </source>
</reference>
<keyword evidence="1" id="KW-0812">Transmembrane</keyword>
<gene>
    <name evidence="2" type="ORF">ENL43_01015</name>
</gene>
<evidence type="ECO:0000256" key="1">
    <source>
        <dbReference type="SAM" id="Phobius"/>
    </source>
</evidence>
<name>A0A7V5HMF3_UNCW3</name>
<feature type="transmembrane region" description="Helical" evidence="1">
    <location>
        <begin position="39"/>
        <end position="55"/>
    </location>
</feature>
<feature type="transmembrane region" description="Helical" evidence="1">
    <location>
        <begin position="119"/>
        <end position="136"/>
    </location>
</feature>
<dbReference type="EMBL" id="DRTX01000062">
    <property type="protein sequence ID" value="HHF52929.1"/>
    <property type="molecule type" value="Genomic_DNA"/>
</dbReference>
<feature type="transmembrane region" description="Helical" evidence="1">
    <location>
        <begin position="157"/>
        <end position="181"/>
    </location>
</feature>
<keyword evidence="1" id="KW-0472">Membrane</keyword>
<feature type="transmembrane region" description="Helical" evidence="1">
    <location>
        <begin position="12"/>
        <end position="33"/>
    </location>
</feature>